<keyword evidence="3" id="KW-0325">Glycoprotein</keyword>
<feature type="compositionally biased region" description="Low complexity" evidence="5">
    <location>
        <begin position="35"/>
        <end position="44"/>
    </location>
</feature>
<protein>
    <recommendedName>
        <fullName evidence="8">Transmembrane protein</fullName>
    </recommendedName>
</protein>
<evidence type="ECO:0000256" key="5">
    <source>
        <dbReference type="SAM" id="MobiDB-lite"/>
    </source>
</evidence>
<name>A0A9P6FRK5_9FUNG</name>
<feature type="region of interest" description="Disordered" evidence="5">
    <location>
        <begin position="609"/>
        <end position="636"/>
    </location>
</feature>
<dbReference type="Gene3D" id="2.60.120.200">
    <property type="match status" value="1"/>
</dbReference>
<feature type="region of interest" description="Disordered" evidence="5">
    <location>
        <begin position="697"/>
        <end position="723"/>
    </location>
</feature>
<dbReference type="GO" id="GO:0005789">
    <property type="term" value="C:endoplasmic reticulum membrane"/>
    <property type="evidence" value="ECO:0007669"/>
    <property type="project" value="TreeGrafter"/>
</dbReference>
<dbReference type="GO" id="GO:0005886">
    <property type="term" value="C:plasma membrane"/>
    <property type="evidence" value="ECO:0007669"/>
    <property type="project" value="TreeGrafter"/>
</dbReference>
<dbReference type="SUPFAM" id="SSF49899">
    <property type="entry name" value="Concanavalin A-like lectins/glucanases"/>
    <property type="match status" value="1"/>
</dbReference>
<feature type="region of interest" description="Disordered" evidence="5">
    <location>
        <begin position="523"/>
        <end position="579"/>
    </location>
</feature>
<sequence>MKLKISKAGKHNILRNPFADPATSSPQQRHPDPDSLPSSPLSSSFGTVDNRGSSYEAVPKAKRVQGTDSLLFSRDPFADSQTEDHFEKFLDQYGDGGEDCDDEARIVQARRDTLAVLDPANAASSRVAEFNSYTKMRRHYQLRKQLVLEQEQQEQEDLGRLETQRLCEEEHVPQQDPYQSHSMTNSTSSEIKGCDGSVPTSTIPEIAIRTATPSPPASNRSSRRRGSSLLSSNGKDGFLSTNYSPSPLSSYSSASDSLLGQEGYSEDREHDAINGMDVGTQGSLQKSTLKGSHRATTVYKSLFQRITPSAAHHPSNQLQNQAVGNKGSEGKEEGPVVIDHIGVELERASAKPHRNTFGRLTSSLQQHHRSQKKVKKNSKSKSISPFGLWDPCDNLLVPDTDDEASELKGAHDLKVTSTMEEDYASMFGPNEPAREHLRGSVGGRRSSEDHIEDYLSHASTRRPPKSLVSRFGRLGGKENTRVSSYTNEDEEDLMMNPRTAAIRGTFHRVNDSVSFPITAPFQGKNLEKNKNKDRRGPKVRSMRSISTPSSEYTTISLDSPPMPRVTSSGGGSSGLARAGSLDSSFKRMRQTASSFIASFGASVELPDHEDDKEQCLEDDCEKDDSSVVPDMDTEGSVTAYRSSSFTFGGRSSMSSSAPPPPQQPVYSANAIMASVTASTIESIKSLFSSSELAPLARKSSSPATLGRGESEEEGSSWTPFSPINYDLRRTQTTSFAEKGREGLVSHFSFAYPSLTPEHCRSTIGGSASGDADFSPIARRMTPAMVPMIVIPHSDPAEQSAQSATRVSFPSNDLENDLTTGEIFVPSSGDGDLGDAVPHTSRQPGLIISVAAAAMAAAQRARSEGYLNLAEFSSHKLISDPLSSPSTVHDTTSTTSPTSDEGTSDQSEQDSTHGREVGHLPTIPLPAAIKTRFPYGRNVRGLDSASVSSAMFSPCYSTSGSQAVTASSSATLLSASATEYGIGQRNDLKESPSRGRFGVKPDFFDSTEALPSTTVAMTSMRTVEINDVESDALPTQRQRQASGQSDTSEKFMQLPDPSRFEGMCSCRGIINITSMLLILCGLVLLILGYPIAASLRKDRLAAENAAASATGRAAAENGTNLGMTSGMHDSVTAKAAAVNDARRAAAFVDPDTPVDQRTRVAKDGLVWDLVFSDEFNQDGRSFRPGQDPFWESMELLPLTGPNSIEHYSHDAVSTKDGHLEIQIRRDPVPSATSMNEHSGDRDSIFAKRNLYKWEYTSGMLQSWNKLCFQGGILEVGVNIPASPSQPGLKPRIFVLGNLARYGYPATMDGVWPFSSTRRNESSMGTGADSVLNCTSLSSKSSQQRLNACSNNGISRGAPEMTLLDAHYGVDLGTPSINVQESAPYQRRQLQTDTLVRKQRLSSSTTVRSARIKSIKDKVSTTGRHGINIASVKVAALKTVRTNVSNVVMEVVQEASPTWIQPLSDRVFENEKTGSGDYEFTKVGLEYLPGSKDSKDGQEPYIQFMMDDTWQSPPIEANDRQLSQDLENTRLGAHTLPSKIAVPEEPMSIVLKLGMLQDELMFDESLEFPAVMRIDYVRLYQPPQGPLTALDSKGQMLTQDVGRLSCNPSDYPTKDYIERYPRAYQDPSMGTWSEAGYA</sequence>
<feature type="compositionally biased region" description="Basic and acidic residues" evidence="5">
    <location>
        <begin position="525"/>
        <end position="536"/>
    </location>
</feature>
<evidence type="ECO:0008006" key="8">
    <source>
        <dbReference type="Google" id="ProtNLM"/>
    </source>
</evidence>
<feature type="region of interest" description="Disordered" evidence="5">
    <location>
        <begin position="310"/>
        <end position="332"/>
    </location>
</feature>
<dbReference type="PANTHER" id="PTHR31361:SF1">
    <property type="entry name" value="BETA-GLUCAN SYNTHESIS-ASSOCIATED PROTEIN KRE6-RELATED"/>
    <property type="match status" value="1"/>
</dbReference>
<feature type="region of interest" description="Disordered" evidence="5">
    <location>
        <begin position="361"/>
        <end position="382"/>
    </location>
</feature>
<comment type="subcellular location">
    <subcellularLocation>
        <location evidence="1">Membrane</location>
    </subcellularLocation>
</comment>
<evidence type="ECO:0000313" key="7">
    <source>
        <dbReference type="Proteomes" id="UP000780801"/>
    </source>
</evidence>
<feature type="region of interest" description="Disordered" evidence="5">
    <location>
        <begin position="1"/>
        <end position="78"/>
    </location>
</feature>
<feature type="compositionally biased region" description="Polar residues" evidence="5">
    <location>
        <begin position="314"/>
        <end position="323"/>
    </location>
</feature>
<dbReference type="PANTHER" id="PTHR31361">
    <property type="entry name" value="BETA-GLUCAN SYNTHESIS-ASSOCIATED PROTEIN KRE6-RELATED"/>
    <property type="match status" value="1"/>
</dbReference>
<feature type="compositionally biased region" description="Low complexity" evidence="5">
    <location>
        <begin position="882"/>
        <end position="904"/>
    </location>
</feature>
<gene>
    <name evidence="6" type="ORF">BGW38_002796</name>
</gene>
<feature type="compositionally biased region" description="Polar residues" evidence="5">
    <location>
        <begin position="543"/>
        <end position="557"/>
    </location>
</feature>
<evidence type="ECO:0000313" key="6">
    <source>
        <dbReference type="EMBL" id="KAF9580530.1"/>
    </source>
</evidence>
<evidence type="ECO:0000256" key="3">
    <source>
        <dbReference type="ARBA" id="ARBA00023180"/>
    </source>
</evidence>
<keyword evidence="2" id="KW-0472">Membrane</keyword>
<organism evidence="6 7">
    <name type="scientific">Lunasporangiospora selenospora</name>
    <dbReference type="NCBI Taxonomy" id="979761"/>
    <lineage>
        <taxon>Eukaryota</taxon>
        <taxon>Fungi</taxon>
        <taxon>Fungi incertae sedis</taxon>
        <taxon>Mucoromycota</taxon>
        <taxon>Mortierellomycotina</taxon>
        <taxon>Mortierellomycetes</taxon>
        <taxon>Mortierellales</taxon>
        <taxon>Mortierellaceae</taxon>
        <taxon>Lunasporangiospora</taxon>
    </lineage>
</organism>
<evidence type="ECO:0000256" key="2">
    <source>
        <dbReference type="ARBA" id="ARBA00023136"/>
    </source>
</evidence>
<feature type="compositionally biased region" description="Basic residues" evidence="5">
    <location>
        <begin position="366"/>
        <end position="379"/>
    </location>
</feature>
<dbReference type="GO" id="GO:0006078">
    <property type="term" value="P:(1-&gt;6)-beta-D-glucan biosynthetic process"/>
    <property type="evidence" value="ECO:0007669"/>
    <property type="project" value="TreeGrafter"/>
</dbReference>
<evidence type="ECO:0000256" key="1">
    <source>
        <dbReference type="ARBA" id="ARBA00004370"/>
    </source>
</evidence>
<feature type="compositionally biased region" description="Basic residues" evidence="5">
    <location>
        <begin position="1"/>
        <end position="13"/>
    </location>
</feature>
<evidence type="ECO:0000256" key="4">
    <source>
        <dbReference type="ARBA" id="ARBA00023316"/>
    </source>
</evidence>
<comment type="caution">
    <text evidence="6">The sequence shown here is derived from an EMBL/GenBank/DDBJ whole genome shotgun (WGS) entry which is preliminary data.</text>
</comment>
<feature type="region of interest" description="Disordered" evidence="5">
    <location>
        <begin position="169"/>
        <end position="266"/>
    </location>
</feature>
<feature type="compositionally biased region" description="Low complexity" evidence="5">
    <location>
        <begin position="227"/>
        <end position="259"/>
    </location>
</feature>
<feature type="region of interest" description="Disordered" evidence="5">
    <location>
        <begin position="426"/>
        <end position="448"/>
    </location>
</feature>
<feature type="compositionally biased region" description="Polar residues" evidence="5">
    <location>
        <begin position="176"/>
        <end position="190"/>
    </location>
</feature>
<dbReference type="EMBL" id="JAABOA010002006">
    <property type="protein sequence ID" value="KAF9580530.1"/>
    <property type="molecule type" value="Genomic_DNA"/>
</dbReference>
<dbReference type="GO" id="GO:0031505">
    <property type="term" value="P:fungal-type cell wall organization"/>
    <property type="evidence" value="ECO:0007669"/>
    <property type="project" value="TreeGrafter"/>
</dbReference>
<dbReference type="Pfam" id="PF03935">
    <property type="entry name" value="SKN1_KRE6_Sbg1"/>
    <property type="match status" value="1"/>
</dbReference>
<feature type="region of interest" description="Disordered" evidence="5">
    <location>
        <begin position="877"/>
        <end position="922"/>
    </location>
</feature>
<keyword evidence="7" id="KW-1185">Reference proteome</keyword>
<proteinExistence type="predicted"/>
<keyword evidence="4" id="KW-0961">Cell wall biogenesis/degradation</keyword>
<dbReference type="GO" id="GO:0015926">
    <property type="term" value="F:glucosidase activity"/>
    <property type="evidence" value="ECO:0007669"/>
    <property type="project" value="TreeGrafter"/>
</dbReference>
<dbReference type="InterPro" id="IPR005629">
    <property type="entry name" value="Skn1/Kre6/Sbg1"/>
</dbReference>
<dbReference type="OrthoDB" id="412647at2759"/>
<reference evidence="6" key="1">
    <citation type="journal article" date="2020" name="Fungal Divers.">
        <title>Resolving the Mortierellaceae phylogeny through synthesis of multi-gene phylogenetics and phylogenomics.</title>
        <authorList>
            <person name="Vandepol N."/>
            <person name="Liber J."/>
            <person name="Desiro A."/>
            <person name="Na H."/>
            <person name="Kennedy M."/>
            <person name="Barry K."/>
            <person name="Grigoriev I.V."/>
            <person name="Miller A.N."/>
            <person name="O'Donnell K."/>
            <person name="Stajich J.E."/>
            <person name="Bonito G."/>
        </authorList>
    </citation>
    <scope>NUCLEOTIDE SEQUENCE</scope>
    <source>
        <strain evidence="6">KOD1015</strain>
    </source>
</reference>
<dbReference type="InterPro" id="IPR013320">
    <property type="entry name" value="ConA-like_dom_sf"/>
</dbReference>
<dbReference type="Proteomes" id="UP000780801">
    <property type="component" value="Unassembled WGS sequence"/>
</dbReference>
<accession>A0A9P6FRK5</accession>